<keyword evidence="2" id="KW-1185">Reference proteome</keyword>
<dbReference type="Proteomes" id="UP000622797">
    <property type="component" value="Unassembled WGS sequence"/>
</dbReference>
<reference evidence="1" key="2">
    <citation type="submission" date="2020-05" db="EMBL/GenBank/DDBJ databases">
        <authorList>
            <person name="Kim H.-S."/>
            <person name="Proctor R.H."/>
            <person name="Brown D.W."/>
        </authorList>
    </citation>
    <scope>NUCLEOTIDE SEQUENCE</scope>
    <source>
        <strain evidence="1">NRRL 20472</strain>
    </source>
</reference>
<dbReference type="AlphaFoldDB" id="A0A8H4WSM3"/>
<dbReference type="EMBL" id="JABEXW010001049">
    <property type="protein sequence ID" value="KAF4948496.1"/>
    <property type="molecule type" value="Genomic_DNA"/>
</dbReference>
<evidence type="ECO:0000313" key="1">
    <source>
        <dbReference type="EMBL" id="KAF4948496.1"/>
    </source>
</evidence>
<protein>
    <submittedName>
        <fullName evidence="1">Uncharacterized protein</fullName>
    </submittedName>
</protein>
<name>A0A8H4WSM3_9HYPO</name>
<organism evidence="1 2">
    <name type="scientific">Fusarium sarcochroum</name>
    <dbReference type="NCBI Taxonomy" id="1208366"/>
    <lineage>
        <taxon>Eukaryota</taxon>
        <taxon>Fungi</taxon>
        <taxon>Dikarya</taxon>
        <taxon>Ascomycota</taxon>
        <taxon>Pezizomycotina</taxon>
        <taxon>Sordariomycetes</taxon>
        <taxon>Hypocreomycetidae</taxon>
        <taxon>Hypocreales</taxon>
        <taxon>Nectriaceae</taxon>
        <taxon>Fusarium</taxon>
        <taxon>Fusarium lateritium species complex</taxon>
    </lineage>
</organism>
<proteinExistence type="predicted"/>
<sequence>MFPIDQALMHPNLGDPFGALAAANSPSLTEIMDALNSPPPTQSSSPKERQKCPNACYAAIHDLNGNFDSITRDPGGTGLDDMLALLQQAFHQVEQYLACENCDAGCPRLMNLAMLHQRQVTLLCEITKGPADYLSNDMTRTVLGSFQSAKKDDLCIKQLMLRHATRDVKISVDAFHEGARVFEERYIAGTLELGEAGKLNLKFLLDVSANLGRRLDCVRVLLERDDWASDLKGL</sequence>
<gene>
    <name evidence="1" type="ORF">FSARC_13733</name>
</gene>
<evidence type="ECO:0000313" key="2">
    <source>
        <dbReference type="Proteomes" id="UP000622797"/>
    </source>
</evidence>
<comment type="caution">
    <text evidence="1">The sequence shown here is derived from an EMBL/GenBank/DDBJ whole genome shotgun (WGS) entry which is preliminary data.</text>
</comment>
<dbReference type="OrthoDB" id="2123952at2759"/>
<accession>A0A8H4WSM3</accession>
<reference evidence="1" key="1">
    <citation type="journal article" date="2020" name="BMC Genomics">
        <title>Correction to: Identification and distribution of gene clusters required for synthesis of sphingolipid metabolism inhibitors in diverse species of the filamentous fungus Fusarium.</title>
        <authorList>
            <person name="Kim H.S."/>
            <person name="Lohmar J.M."/>
            <person name="Busman M."/>
            <person name="Brown D.W."/>
            <person name="Naumann T.A."/>
            <person name="Divon H.H."/>
            <person name="Lysoe E."/>
            <person name="Uhlig S."/>
            <person name="Proctor R.H."/>
        </authorList>
    </citation>
    <scope>NUCLEOTIDE SEQUENCE</scope>
    <source>
        <strain evidence="1">NRRL 20472</strain>
    </source>
</reference>